<proteinExistence type="predicted"/>
<sequence>MLNTNLMTVTVLYYADEDLFTLRSKVLADQPVSSEGRPIFNEKFREGKTIIAVLKGAVEVVNSLGQRFETNVKAI</sequence>
<evidence type="ECO:0000313" key="1">
    <source>
        <dbReference type="EMBL" id="GGB66449.1"/>
    </source>
</evidence>
<evidence type="ECO:0000313" key="2">
    <source>
        <dbReference type="Proteomes" id="UP000617555"/>
    </source>
</evidence>
<reference evidence="2" key="1">
    <citation type="journal article" date="2019" name="Int. J. Syst. Evol. Microbiol.">
        <title>The Global Catalogue of Microorganisms (GCM) 10K type strain sequencing project: providing services to taxonomists for standard genome sequencing and annotation.</title>
        <authorList>
            <consortium name="The Broad Institute Genomics Platform"/>
            <consortium name="The Broad Institute Genome Sequencing Center for Infectious Disease"/>
            <person name="Wu L."/>
            <person name="Ma J."/>
        </authorList>
    </citation>
    <scope>NUCLEOTIDE SEQUENCE [LARGE SCALE GENOMIC DNA]</scope>
    <source>
        <strain evidence="2">CGMCC 1.15339</strain>
    </source>
</reference>
<gene>
    <name evidence="1" type="ORF">GCM10011607_28840</name>
</gene>
<dbReference type="InterPro" id="IPR014271">
    <property type="entry name" value="CHP02922"/>
</dbReference>
<dbReference type="Pfam" id="PF09558">
    <property type="entry name" value="DUF2375"/>
    <property type="match status" value="1"/>
</dbReference>
<dbReference type="RefSeq" id="WP_229706695.1">
    <property type="nucleotide sequence ID" value="NZ_BMII01000024.1"/>
</dbReference>
<dbReference type="Proteomes" id="UP000617555">
    <property type="component" value="Unassembled WGS sequence"/>
</dbReference>
<accession>A0ABQ1JDU1</accession>
<keyword evidence="2" id="KW-1185">Reference proteome</keyword>
<protein>
    <recommendedName>
        <fullName evidence="3">DUF2375 domain-containing protein</fullName>
    </recommendedName>
</protein>
<comment type="caution">
    <text evidence="1">The sequence shown here is derived from an EMBL/GenBank/DDBJ whole genome shotgun (WGS) entry which is preliminary data.</text>
</comment>
<name>A0ABQ1JDU1_9GAMM</name>
<dbReference type="EMBL" id="BMII01000024">
    <property type="protein sequence ID" value="GGB66449.1"/>
    <property type="molecule type" value="Genomic_DNA"/>
</dbReference>
<evidence type="ECO:0008006" key="3">
    <source>
        <dbReference type="Google" id="ProtNLM"/>
    </source>
</evidence>
<organism evidence="1 2">
    <name type="scientific">Shewanella inventionis</name>
    <dbReference type="NCBI Taxonomy" id="1738770"/>
    <lineage>
        <taxon>Bacteria</taxon>
        <taxon>Pseudomonadati</taxon>
        <taxon>Pseudomonadota</taxon>
        <taxon>Gammaproteobacteria</taxon>
        <taxon>Alteromonadales</taxon>
        <taxon>Shewanellaceae</taxon>
        <taxon>Shewanella</taxon>
    </lineage>
</organism>